<keyword evidence="1" id="KW-0808">Transferase</keyword>
<feature type="region of interest" description="Disordered" evidence="7">
    <location>
        <begin position="324"/>
        <end position="391"/>
    </location>
</feature>
<feature type="compositionally biased region" description="Low complexity" evidence="7">
    <location>
        <begin position="174"/>
        <end position="183"/>
    </location>
</feature>
<dbReference type="PANTHER" id="PTHR23063">
    <property type="entry name" value="PHOSPHOLIPID ACYLTRANSFERASE"/>
    <property type="match status" value="1"/>
</dbReference>
<evidence type="ECO:0000256" key="5">
    <source>
        <dbReference type="ARBA" id="ARBA00023136"/>
    </source>
</evidence>
<dbReference type="Proteomes" id="UP001189429">
    <property type="component" value="Unassembled WGS sequence"/>
</dbReference>
<reference evidence="9" key="1">
    <citation type="submission" date="2023-10" db="EMBL/GenBank/DDBJ databases">
        <authorList>
            <person name="Chen Y."/>
            <person name="Shah S."/>
            <person name="Dougan E. K."/>
            <person name="Thang M."/>
            <person name="Chan C."/>
        </authorList>
    </citation>
    <scope>NUCLEOTIDE SEQUENCE [LARGE SCALE GENOMIC DNA]</scope>
</reference>
<dbReference type="PANTHER" id="PTHR23063:SF52">
    <property type="entry name" value="LYSOPHOSPHATIDYLCHOLINE ACYLTRANSFERASE"/>
    <property type="match status" value="1"/>
</dbReference>
<keyword evidence="5 8" id="KW-0472">Membrane</keyword>
<feature type="transmembrane region" description="Helical" evidence="8">
    <location>
        <begin position="489"/>
        <end position="511"/>
    </location>
</feature>
<evidence type="ECO:0000256" key="2">
    <source>
        <dbReference type="ARBA" id="ARBA00022692"/>
    </source>
</evidence>
<evidence type="ECO:0000256" key="6">
    <source>
        <dbReference type="ARBA" id="ARBA00023315"/>
    </source>
</evidence>
<keyword evidence="4" id="KW-0443">Lipid metabolism</keyword>
<feature type="transmembrane region" description="Helical" evidence="8">
    <location>
        <begin position="446"/>
        <end position="469"/>
    </location>
</feature>
<dbReference type="EMBL" id="CAUYUJ010008224">
    <property type="protein sequence ID" value="CAK0823228.1"/>
    <property type="molecule type" value="Genomic_DNA"/>
</dbReference>
<evidence type="ECO:0000256" key="3">
    <source>
        <dbReference type="ARBA" id="ARBA00022989"/>
    </source>
</evidence>
<feature type="region of interest" description="Disordered" evidence="7">
    <location>
        <begin position="156"/>
        <end position="183"/>
    </location>
</feature>
<evidence type="ECO:0000256" key="8">
    <source>
        <dbReference type="SAM" id="Phobius"/>
    </source>
</evidence>
<keyword evidence="6" id="KW-0012">Acyltransferase</keyword>
<keyword evidence="10" id="KW-1185">Reference proteome</keyword>
<proteinExistence type="predicted"/>
<keyword evidence="2 8" id="KW-0812">Transmembrane</keyword>
<evidence type="ECO:0000313" key="9">
    <source>
        <dbReference type="EMBL" id="CAK0823228.1"/>
    </source>
</evidence>
<name>A0ABN9RV55_9DINO</name>
<evidence type="ECO:0000256" key="7">
    <source>
        <dbReference type="SAM" id="MobiDB-lite"/>
    </source>
</evidence>
<sequence>MFDLLDASWRPAERILGNLWKEVSEDGGVAKASKDEVTAALKEHWTKRQADSLFYRLYPQSASGTSEEDMDRWCRRVAARLAGEEEADGDEPVSDAVMSGAIAGMAMAEKQKEEEKQALTQTLLDLLPGGPPQAPAAAPLAAASAAAAAPPAAAAATPSAASASRPPPPGRSGDGPAAAAAEAAGQDLAKLSVRELKQRISATGAKLPPGLSEKSELVEFLRSALASAGAAPPPAEFGELGVEPWPFARPRNSGLPAKQSEGRAGLRAPDKAISGTPLASLAKGTEVASPPQRALDSEDLSRGLQQGRCQDELWPRGAAAAATWASRNCPEQRLRGAPSGPEGVALAAPRRGAAVGAPEAGAQLTGAPPPGATAGDSDSDSESSSSDAGGHPLRIRRFVDKLLRPEQDQAVCSGITNPFVNPNERWTCYEVAKLVLLGPTLLPIRIILLVLLVLLGGVVAMVATCGFPVQREAGCVFHAEPLPRWRRILLQPLMGINFLMLLCFGFCSVQVDDHRKEGDIKPGIIVVSPHLTDIDILCGLSCSFTFSAASPRWGT</sequence>
<gene>
    <name evidence="9" type="ORF">PCOR1329_LOCUS24041</name>
</gene>
<protein>
    <recommendedName>
        <fullName evidence="11">Acyltransferase</fullName>
    </recommendedName>
</protein>
<organism evidence="9 10">
    <name type="scientific">Prorocentrum cordatum</name>
    <dbReference type="NCBI Taxonomy" id="2364126"/>
    <lineage>
        <taxon>Eukaryota</taxon>
        <taxon>Sar</taxon>
        <taxon>Alveolata</taxon>
        <taxon>Dinophyceae</taxon>
        <taxon>Prorocentrales</taxon>
        <taxon>Prorocentraceae</taxon>
        <taxon>Prorocentrum</taxon>
    </lineage>
</organism>
<evidence type="ECO:0000256" key="1">
    <source>
        <dbReference type="ARBA" id="ARBA00022679"/>
    </source>
</evidence>
<comment type="caution">
    <text evidence="9">The sequence shown here is derived from an EMBL/GenBank/DDBJ whole genome shotgun (WGS) entry which is preliminary data.</text>
</comment>
<evidence type="ECO:0000313" key="10">
    <source>
        <dbReference type="Proteomes" id="UP001189429"/>
    </source>
</evidence>
<accession>A0ABN9RV55</accession>
<keyword evidence="3 8" id="KW-1133">Transmembrane helix</keyword>
<evidence type="ECO:0000256" key="4">
    <source>
        <dbReference type="ARBA" id="ARBA00023098"/>
    </source>
</evidence>
<evidence type="ECO:0008006" key="11">
    <source>
        <dbReference type="Google" id="ProtNLM"/>
    </source>
</evidence>
<feature type="region of interest" description="Disordered" evidence="7">
    <location>
        <begin position="250"/>
        <end position="303"/>
    </location>
</feature>
<feature type="compositionally biased region" description="Low complexity" evidence="7">
    <location>
        <begin position="343"/>
        <end position="362"/>
    </location>
</feature>